<comment type="caution">
    <text evidence="4">The sequence shown here is derived from an EMBL/GenBank/DDBJ whole genome shotgun (WGS) entry which is preliminary data.</text>
</comment>
<evidence type="ECO:0000259" key="3">
    <source>
        <dbReference type="PROSITE" id="PS50048"/>
    </source>
</evidence>
<dbReference type="InterPro" id="IPR050797">
    <property type="entry name" value="Carb_Metab_Trans_Reg"/>
</dbReference>
<dbReference type="InterPro" id="IPR001138">
    <property type="entry name" value="Zn2Cys6_DnaBD"/>
</dbReference>
<dbReference type="InterPro" id="IPR036864">
    <property type="entry name" value="Zn2-C6_fun-type_DNA-bd_sf"/>
</dbReference>
<dbReference type="PROSITE" id="PS50048">
    <property type="entry name" value="ZN2_CY6_FUNGAL_2"/>
    <property type="match status" value="1"/>
</dbReference>
<keyword evidence="5" id="KW-1185">Reference proteome</keyword>
<dbReference type="Gene3D" id="4.10.240.10">
    <property type="entry name" value="Zn(2)-C6 fungal-type DNA-binding domain"/>
    <property type="match status" value="1"/>
</dbReference>
<dbReference type="RefSeq" id="XP_045264662.1">
    <property type="nucleotide sequence ID" value="XM_045402931.1"/>
</dbReference>
<dbReference type="EMBL" id="WVTB01000042">
    <property type="protein sequence ID" value="KAF3805503.1"/>
    <property type="molecule type" value="Genomic_DNA"/>
</dbReference>
<evidence type="ECO:0000313" key="4">
    <source>
        <dbReference type="EMBL" id="KAF3805503.1"/>
    </source>
</evidence>
<dbReference type="GO" id="GO:0008270">
    <property type="term" value="F:zinc ion binding"/>
    <property type="evidence" value="ECO:0007669"/>
    <property type="project" value="InterPro"/>
</dbReference>
<proteinExistence type="predicted"/>
<feature type="compositionally biased region" description="Acidic residues" evidence="2">
    <location>
        <begin position="80"/>
        <end position="89"/>
    </location>
</feature>
<feature type="region of interest" description="Disordered" evidence="2">
    <location>
        <begin position="50"/>
        <end position="93"/>
    </location>
</feature>
<keyword evidence="1" id="KW-0539">Nucleus</keyword>
<dbReference type="PROSITE" id="PS00463">
    <property type="entry name" value="ZN2_CY6_FUNGAL_1"/>
    <property type="match status" value="1"/>
</dbReference>
<dbReference type="Proteomes" id="UP000613401">
    <property type="component" value="Unassembled WGS sequence"/>
</dbReference>
<protein>
    <recommendedName>
        <fullName evidence="3">Zn(2)-C6 fungal-type domain-containing protein</fullName>
    </recommendedName>
</protein>
<evidence type="ECO:0000313" key="5">
    <source>
        <dbReference type="Proteomes" id="UP000613401"/>
    </source>
</evidence>
<dbReference type="GeneID" id="69010010"/>
<dbReference type="GO" id="GO:0000981">
    <property type="term" value="F:DNA-binding transcription factor activity, RNA polymerase II-specific"/>
    <property type="evidence" value="ECO:0007669"/>
    <property type="project" value="InterPro"/>
</dbReference>
<evidence type="ECO:0000256" key="1">
    <source>
        <dbReference type="ARBA" id="ARBA00023242"/>
    </source>
</evidence>
<feature type="compositionally biased region" description="Basic and acidic residues" evidence="2">
    <location>
        <begin position="68"/>
        <end position="79"/>
    </location>
</feature>
<dbReference type="AlphaFoldDB" id="A0A8H4FKC6"/>
<dbReference type="CDD" id="cd00067">
    <property type="entry name" value="GAL4"/>
    <property type="match status" value="1"/>
</dbReference>
<dbReference type="Pfam" id="PF00172">
    <property type="entry name" value="Zn_clus"/>
    <property type="match status" value="1"/>
</dbReference>
<evidence type="ECO:0000256" key="2">
    <source>
        <dbReference type="SAM" id="MobiDB-lite"/>
    </source>
</evidence>
<gene>
    <name evidence="4" type="ORF">GCG54_00002849</name>
</gene>
<reference evidence="4" key="2">
    <citation type="submission" date="2020-03" db="EMBL/GenBank/DDBJ databases">
        <authorList>
            <person name="Fu F.-F."/>
            <person name="Chen J."/>
        </authorList>
    </citation>
    <scope>NUCLEOTIDE SEQUENCE</scope>
    <source>
        <strain evidence="4">Lc1</strain>
    </source>
</reference>
<reference evidence="4" key="1">
    <citation type="journal article" date="2020" name="Phytopathology">
        <title>Genome sequence and comparative analysis of Colletotrichum gloeosporioides isolated from Liriodendron leaves.</title>
        <authorList>
            <person name="Fu F.F."/>
            <person name="Hao Z."/>
            <person name="Wang P."/>
            <person name="Lu Y."/>
            <person name="Xue L.J."/>
            <person name="Wei G."/>
            <person name="Tian Y."/>
            <person name="Baishi H."/>
            <person name="Xu H."/>
            <person name="Shi J."/>
            <person name="Cheng T."/>
            <person name="Wang G."/>
            <person name="Yi Y."/>
            <person name="Chen J."/>
        </authorList>
    </citation>
    <scope>NUCLEOTIDE SEQUENCE</scope>
    <source>
        <strain evidence="4">Lc1</strain>
    </source>
</reference>
<dbReference type="SMART" id="SM00066">
    <property type="entry name" value="GAL4"/>
    <property type="match status" value="1"/>
</dbReference>
<sequence>MTIARHPNQKRSACERCRRQKLRCSRQDTEDEARCSRCARLGFPCVAGQQRRIGRPSRTKNQGNNVSNDRDRGRDREAAQEEDEGDGDGYEAASLRGDDLLLDENATAETTPPVAARSGEEVAEVGVDVQIDPLLCDFEWDETDFAVDVGDHFTDSLETAARPQSQLDATIQHEAFARLSKVNVDLHLHLSKVDNHRQHMDLCSFIYPESVLSVDSVTLAELALVIFQDFVTVLSTLAKSMKQAAVDLAILPSQDAVPSLPWDNSGGLPTALGWIVPSESFPSPDIMSPSTATSGPEAVGPPLALVITSCFVQIITLFESITLHIHKRLELLAVDPLTPIEGLKFGAFWIGDGHLQGIIFTQIITSLLDRADRLLGLRDHDTSRWSASPHQTILSSEQRGILRGQLKEATGDSLLRTEKLRDSLTIIRRRLTEASALSS</sequence>
<name>A0A8H4FKC6_COLGL</name>
<dbReference type="PANTHER" id="PTHR31668">
    <property type="entry name" value="GLUCOSE TRANSPORT TRANSCRIPTION REGULATOR RGT1-RELATED-RELATED"/>
    <property type="match status" value="1"/>
</dbReference>
<feature type="domain" description="Zn(2)-C6 fungal-type" evidence="3">
    <location>
        <begin position="13"/>
        <end position="47"/>
    </location>
</feature>
<dbReference type="SUPFAM" id="SSF57701">
    <property type="entry name" value="Zn2/Cys6 DNA-binding domain"/>
    <property type="match status" value="1"/>
</dbReference>
<organism evidence="4 5">
    <name type="scientific">Colletotrichum gloeosporioides</name>
    <name type="common">Anthracnose fungus</name>
    <name type="synonym">Glomerella cingulata</name>
    <dbReference type="NCBI Taxonomy" id="474922"/>
    <lineage>
        <taxon>Eukaryota</taxon>
        <taxon>Fungi</taxon>
        <taxon>Dikarya</taxon>
        <taxon>Ascomycota</taxon>
        <taxon>Pezizomycotina</taxon>
        <taxon>Sordariomycetes</taxon>
        <taxon>Hypocreomycetidae</taxon>
        <taxon>Glomerellales</taxon>
        <taxon>Glomerellaceae</taxon>
        <taxon>Colletotrichum</taxon>
        <taxon>Colletotrichum gloeosporioides species complex</taxon>
    </lineage>
</organism>
<accession>A0A8H4FKC6</accession>